<dbReference type="STRING" id="478820.A0A196S6W3"/>
<dbReference type="GO" id="GO:0016301">
    <property type="term" value="F:kinase activity"/>
    <property type="evidence" value="ECO:0007669"/>
    <property type="project" value="UniProtKB-KW"/>
</dbReference>
<keyword evidence="2" id="KW-0418">Kinase</keyword>
<protein>
    <submittedName>
        <fullName evidence="2">cGMP-dependent protein kinase</fullName>
    </submittedName>
</protein>
<keyword evidence="3" id="KW-1185">Reference proteome</keyword>
<accession>A0A196S6W3</accession>
<organism evidence="2 3">
    <name type="scientific">Blastocystis sp. subtype 1 (strain ATCC 50177 / NandII)</name>
    <dbReference type="NCBI Taxonomy" id="478820"/>
    <lineage>
        <taxon>Eukaryota</taxon>
        <taxon>Sar</taxon>
        <taxon>Stramenopiles</taxon>
        <taxon>Bigyra</taxon>
        <taxon>Opalozoa</taxon>
        <taxon>Opalinata</taxon>
        <taxon>Blastocystidae</taxon>
        <taxon>Blastocystis</taxon>
    </lineage>
</organism>
<dbReference type="CDD" id="cd00143">
    <property type="entry name" value="PP2Cc"/>
    <property type="match status" value="1"/>
</dbReference>
<keyword evidence="2" id="KW-0808">Transferase</keyword>
<sequence>MGMLPLSYGRRAEWIHSPAGRVILSVAHCFSPQQRTPMGCKQSTVSGYKRLTEEDILAIPLLFRDLANRSKTPGMKYWFDTCTIREGTMPLKMGETTMTVEYACVSKCGYYPDEPTHTVQDSFTLCESKFVRNGVSSSGLYMAVYDGHGEYGGECSRFCRDFIEDRITHGAELDSNMTVQSFLSKCLLDCNMELHDMKYTGGIDDSNSGTTAVCVSILDGEVVCANVGDSRSVAGFVTAQDAVIAVPLSRDQTPMREDERARVRDRGADVFTVGELLRAHSPTADERPPEYSYDDPPRIYLKNAAFPGAAFSRSVGDCIAETVGVTAEAETTTRRLCSGVNHVMAASDGLWNFTAPVEIATSVRYATDLARTALTAVLTAYGRWIQECNSCDDITLVVVRFPVMSPAVAEQNGEWSSS</sequence>
<dbReference type="SMART" id="SM00332">
    <property type="entry name" value="PP2Cc"/>
    <property type="match status" value="1"/>
</dbReference>
<gene>
    <name evidence="2" type="ORF">AV274_6236</name>
</gene>
<dbReference type="InterPro" id="IPR015655">
    <property type="entry name" value="PP2C"/>
</dbReference>
<evidence type="ECO:0000313" key="3">
    <source>
        <dbReference type="Proteomes" id="UP000078348"/>
    </source>
</evidence>
<reference evidence="2 3" key="1">
    <citation type="submission" date="2016-05" db="EMBL/GenBank/DDBJ databases">
        <title>Nuclear genome of Blastocystis sp. subtype 1 NandII.</title>
        <authorList>
            <person name="Gentekaki E."/>
            <person name="Curtis B."/>
            <person name="Stairs C."/>
            <person name="Eme L."/>
            <person name="Herman E."/>
            <person name="Klimes V."/>
            <person name="Arias M.C."/>
            <person name="Elias M."/>
            <person name="Hilliou F."/>
            <person name="Klute M."/>
            <person name="Malik S.-B."/>
            <person name="Pightling A."/>
            <person name="Rachubinski R."/>
            <person name="Salas D."/>
            <person name="Schlacht A."/>
            <person name="Suga H."/>
            <person name="Archibald J."/>
            <person name="Ball S.G."/>
            <person name="Clark G."/>
            <person name="Dacks J."/>
            <person name="Van Der Giezen M."/>
            <person name="Tsaousis A."/>
            <person name="Roger A."/>
        </authorList>
    </citation>
    <scope>NUCLEOTIDE SEQUENCE [LARGE SCALE GENOMIC DNA]</scope>
    <source>
        <strain evidence="3">ATCC 50177 / NandII</strain>
    </source>
</reference>
<dbReference type="AlphaFoldDB" id="A0A196S6W3"/>
<evidence type="ECO:0000259" key="1">
    <source>
        <dbReference type="PROSITE" id="PS51746"/>
    </source>
</evidence>
<dbReference type="Proteomes" id="UP000078348">
    <property type="component" value="Unassembled WGS sequence"/>
</dbReference>
<evidence type="ECO:0000313" key="2">
    <source>
        <dbReference type="EMBL" id="OAO12101.1"/>
    </source>
</evidence>
<name>A0A196S6W3_BLAHN</name>
<comment type="caution">
    <text evidence="2">The sequence shown here is derived from an EMBL/GenBank/DDBJ whole genome shotgun (WGS) entry which is preliminary data.</text>
</comment>
<dbReference type="InterPro" id="IPR036457">
    <property type="entry name" value="PPM-type-like_dom_sf"/>
</dbReference>
<dbReference type="InterPro" id="IPR001932">
    <property type="entry name" value="PPM-type_phosphatase-like_dom"/>
</dbReference>
<feature type="domain" description="PPM-type phosphatase" evidence="1">
    <location>
        <begin position="101"/>
        <end position="401"/>
    </location>
</feature>
<dbReference type="OrthoDB" id="10264738at2759"/>
<dbReference type="SUPFAM" id="SSF81606">
    <property type="entry name" value="PP2C-like"/>
    <property type="match status" value="1"/>
</dbReference>
<proteinExistence type="predicted"/>
<dbReference type="Pfam" id="PF00481">
    <property type="entry name" value="PP2C"/>
    <property type="match status" value="1"/>
</dbReference>
<dbReference type="PROSITE" id="PS51746">
    <property type="entry name" value="PPM_2"/>
    <property type="match status" value="1"/>
</dbReference>
<dbReference type="EMBL" id="LXWW01000563">
    <property type="protein sequence ID" value="OAO12101.1"/>
    <property type="molecule type" value="Genomic_DNA"/>
</dbReference>
<dbReference type="PANTHER" id="PTHR47992">
    <property type="entry name" value="PROTEIN PHOSPHATASE"/>
    <property type="match status" value="1"/>
</dbReference>
<dbReference type="GO" id="GO:0004722">
    <property type="term" value="F:protein serine/threonine phosphatase activity"/>
    <property type="evidence" value="ECO:0007669"/>
    <property type="project" value="InterPro"/>
</dbReference>
<dbReference type="Gene3D" id="3.60.40.10">
    <property type="entry name" value="PPM-type phosphatase domain"/>
    <property type="match status" value="1"/>
</dbReference>